<evidence type="ECO:0000313" key="2">
    <source>
        <dbReference type="EMBL" id="RXG97994.1"/>
    </source>
</evidence>
<dbReference type="InterPro" id="IPR015315">
    <property type="entry name" value="DUF1963"/>
</dbReference>
<protein>
    <submittedName>
        <fullName evidence="2">DUF1963 domain-containing protein</fullName>
    </submittedName>
</protein>
<comment type="caution">
    <text evidence="2">The sequence shown here is derived from an EMBL/GenBank/DDBJ whole genome shotgun (WGS) entry which is preliminary data.</text>
</comment>
<evidence type="ECO:0000313" key="4">
    <source>
        <dbReference type="Proteomes" id="UP000290174"/>
    </source>
</evidence>
<dbReference type="EMBL" id="RDRA01000013">
    <property type="protein sequence ID" value="RXG92041.1"/>
    <property type="molecule type" value="Genomic_DNA"/>
</dbReference>
<name>A0A4V1KWM8_9BRAD</name>
<dbReference type="Gene3D" id="2.30.320.10">
    <property type="entry name" value="YwqG-like"/>
    <property type="match status" value="2"/>
</dbReference>
<dbReference type="EMBL" id="RKMK01000010">
    <property type="protein sequence ID" value="RXG97994.1"/>
    <property type="molecule type" value="Genomic_DNA"/>
</dbReference>
<evidence type="ECO:0000313" key="3">
    <source>
        <dbReference type="Proteomes" id="UP000289946"/>
    </source>
</evidence>
<proteinExistence type="predicted"/>
<dbReference type="Pfam" id="PF09234">
    <property type="entry name" value="DUF1963"/>
    <property type="match status" value="2"/>
</dbReference>
<dbReference type="RefSeq" id="WP_128931076.1">
    <property type="nucleotide sequence ID" value="NZ_CP022221.1"/>
</dbReference>
<keyword evidence="3" id="KW-1185">Reference proteome</keyword>
<dbReference type="InterPro" id="IPR035948">
    <property type="entry name" value="YwqG-like_sf"/>
</dbReference>
<dbReference type="Proteomes" id="UP000290174">
    <property type="component" value="Unassembled WGS sequence"/>
</dbReference>
<dbReference type="Proteomes" id="UP000289946">
    <property type="component" value="Unassembled WGS sequence"/>
</dbReference>
<organism evidence="2 4">
    <name type="scientific">Bradyrhizobium zhanjiangense</name>
    <dbReference type="NCBI Taxonomy" id="1325107"/>
    <lineage>
        <taxon>Bacteria</taxon>
        <taxon>Pseudomonadati</taxon>
        <taxon>Pseudomonadota</taxon>
        <taxon>Alphaproteobacteria</taxon>
        <taxon>Hyphomicrobiales</taxon>
        <taxon>Nitrobacteraceae</taxon>
        <taxon>Bradyrhizobium</taxon>
    </lineage>
</organism>
<gene>
    <name evidence="2" type="ORF">EAS61_14265</name>
    <name evidence="1" type="ORF">EAS62_22555</name>
</gene>
<dbReference type="AlphaFoldDB" id="A0A4V1KWM8"/>
<accession>A0A4V1KWM8</accession>
<evidence type="ECO:0000313" key="1">
    <source>
        <dbReference type="EMBL" id="RXG92041.1"/>
    </source>
</evidence>
<dbReference type="PANTHER" id="PTHR36436:SF6">
    <property type="entry name" value="SLL5081 PROTEIN"/>
    <property type="match status" value="1"/>
</dbReference>
<dbReference type="PANTHER" id="PTHR36436">
    <property type="entry name" value="SLL5081 PROTEIN"/>
    <property type="match status" value="1"/>
</dbReference>
<reference evidence="2 4" key="1">
    <citation type="submission" date="2018-11" db="EMBL/GenBank/DDBJ databases">
        <title>Bradyrhizobium sp. nov., isolated from effective nodules of peanut in China.</title>
        <authorList>
            <person name="Li Y."/>
        </authorList>
    </citation>
    <scope>NUCLEOTIDE SEQUENCE [LARGE SCALE GENOMIC DNA]</scope>
    <source>
        <strain evidence="2 4">CCBAU 51770</strain>
        <strain evidence="1 3">CCBAU 51781</strain>
    </source>
</reference>
<sequence>MALSERDELEETALPAVLVRRSDLPVPLTHPARSFFGGLPKLPPQLEWPTADVRANETLETVALTFVAQIDLADVPGSGWSPLPKRGTLYFFCSSVFVGERHPACRVLYSAAGGDAYPDRPPPPDLMPLGGTDGDYQVKWLDSNLDFHSKIEFKYPVSFRLFRDFHFRDDAVGGELMVEELCRALGPGEPQEYDLLQFRSAAKYEKDEDWPFNWLLIVCVVRSVLSHIQRDLKLGYYGKPLTDVATVELNRVRAGAIAWLERCRTLTPMDDVDPDTKVSFRSWWFEVVKTYEKMDGQVRTYTSEFAADLGNAINHTIRCMATEEVDASEDAPFSYVTNLARQNHWKTPTVDDGRRRHFRTALHQMLGYGSGPQDATEEHLEDMLLLQIQGDLAFFDWHSNVGGVLHFWIDRDALARRDFSKAVATYECD</sequence>
<dbReference type="SUPFAM" id="SSF103032">
    <property type="entry name" value="Hypothetical protein YwqG"/>
    <property type="match status" value="2"/>
</dbReference>